<feature type="region of interest" description="Disordered" evidence="2">
    <location>
        <begin position="704"/>
        <end position="742"/>
    </location>
</feature>
<dbReference type="EMBL" id="CAJGYO010000007">
    <property type="protein sequence ID" value="CAD6246116.1"/>
    <property type="molecule type" value="Genomic_DNA"/>
</dbReference>
<keyword evidence="1" id="KW-0863">Zinc-finger</keyword>
<dbReference type="AlphaFoldDB" id="A0A811PK84"/>
<comment type="caution">
    <text evidence="4">The sequence shown here is derived from an EMBL/GenBank/DDBJ whole genome shotgun (WGS) entry which is preliminary data.</text>
</comment>
<comment type="function">
    <text evidence="1">Putative transcription activator involved in regulating light control of development.</text>
</comment>
<evidence type="ECO:0000313" key="5">
    <source>
        <dbReference type="Proteomes" id="UP000604825"/>
    </source>
</evidence>
<feature type="region of interest" description="Disordered" evidence="2">
    <location>
        <begin position="634"/>
        <end position="670"/>
    </location>
</feature>
<feature type="region of interest" description="Disordered" evidence="2">
    <location>
        <begin position="1"/>
        <end position="25"/>
    </location>
</feature>
<evidence type="ECO:0000259" key="3">
    <source>
        <dbReference type="Pfam" id="PF10551"/>
    </source>
</evidence>
<feature type="domain" description="MULE transposase" evidence="3">
    <location>
        <begin position="244"/>
        <end position="303"/>
    </location>
</feature>
<protein>
    <recommendedName>
        <fullName evidence="1">Protein FAR1-RELATED SEQUENCE</fullName>
    </recommendedName>
</protein>
<dbReference type="Pfam" id="PF10551">
    <property type="entry name" value="MULE"/>
    <property type="match status" value="1"/>
</dbReference>
<keyword evidence="1" id="KW-0479">Metal-binding</keyword>
<gene>
    <name evidence="4" type="ORF">NCGR_LOCUS30388</name>
</gene>
<dbReference type="GO" id="GO:0008270">
    <property type="term" value="F:zinc ion binding"/>
    <property type="evidence" value="ECO:0007669"/>
    <property type="project" value="UniProtKB-UniRule"/>
</dbReference>
<dbReference type="GO" id="GO:0005634">
    <property type="term" value="C:nucleus"/>
    <property type="evidence" value="ECO:0007669"/>
    <property type="project" value="UniProtKB-SubCell"/>
</dbReference>
<evidence type="ECO:0000313" key="4">
    <source>
        <dbReference type="EMBL" id="CAD6246116.1"/>
    </source>
</evidence>
<proteinExistence type="inferred from homology"/>
<keyword evidence="5" id="KW-1185">Reference proteome</keyword>
<dbReference type="PANTHER" id="PTHR31669:SF217">
    <property type="entry name" value="PROTEIN FAR1-RELATED SEQUENCE"/>
    <property type="match status" value="1"/>
</dbReference>
<dbReference type="PANTHER" id="PTHR31669">
    <property type="entry name" value="PROTEIN FAR1-RELATED SEQUENCE 10-RELATED"/>
    <property type="match status" value="1"/>
</dbReference>
<dbReference type="OrthoDB" id="694227at2759"/>
<comment type="similarity">
    <text evidence="1">Belongs to the FHY3/FAR1 family.</text>
</comment>
<accession>A0A811PK84</accession>
<evidence type="ECO:0000256" key="1">
    <source>
        <dbReference type="RuleBase" id="RU367018"/>
    </source>
</evidence>
<dbReference type="Proteomes" id="UP000604825">
    <property type="component" value="Unassembled WGS sequence"/>
</dbReference>
<dbReference type="GO" id="GO:0006355">
    <property type="term" value="P:regulation of DNA-templated transcription"/>
    <property type="evidence" value="ECO:0007669"/>
    <property type="project" value="UniProtKB-UniRule"/>
</dbReference>
<keyword evidence="1" id="KW-0862">Zinc</keyword>
<sequence length="742" mass="85523">MPPTHGSPTPSSSAAGEASTSSVLTPVQPVAPASVPVANPASLAEVTPLRTVSPTTMVTPDQQKTYMHDPLLIEEIVPNEELRFESRDEAEEFYKFYARHWDYYKPGEERVREKMSMRCECKAFVKAKWIQKKGYWFFERIRLEHTHPLHPSPSLTQYMKSHKNQDPTIMGIVDQMHRCDVPLNATVNVLSDIYGGRQNFTFTERDLKNRKAAVAKAERENDIPKLLEFFKEMKAHNEYFYYDLQDEQADTFEWLFQAFQDCMLGSRDPRCILTDQDSAMAAAIKRVFKKTQHRLCRWHMLKKYRNELKKLYKLHEGLKIKLLTVINHPLTHIEFEAAWNELVDEYGIREDETIKGLWDSRKLWVAAYFKPLYCGRMTSTQRSESVNRMLKSRHFTGHMTCMSKFARKILEFIQHTNHTAAGETHWSQADNFRLTLQHFDIHLSRVYTRAVYKKYRDTYIYSTAFRIDPDADKADSFLVTHTNQSWKYSWFQHSFKVEANVEEGLFCAHLIKVFTYLQIENIPSKYIMKRYTRDARMMVTWDRHDIANMGTDCEDERYATRKLVDLAMMAVRALCKTSIGVERGSKDLQALAEWGESVAVGTGPSQMGNLRNEENVSDGIRGPEVPAVDEVVANDTEEDPHSPAIRKDTLISECAPKGASTKGRKRKGKQIVRVETSNKKATGVRNCGHCGLKGHYSTSCEINLDNEWKKSGSSGSLRGKMGKKRGRPPTKRQLEEEFDDVA</sequence>
<keyword evidence="1" id="KW-0539">Nucleus</keyword>
<feature type="compositionally biased region" description="Basic residues" evidence="2">
    <location>
        <begin position="720"/>
        <end position="730"/>
    </location>
</feature>
<comment type="subcellular location">
    <subcellularLocation>
        <location evidence="1">Nucleus</location>
    </subcellularLocation>
</comment>
<reference evidence="4" key="1">
    <citation type="submission" date="2020-10" db="EMBL/GenBank/DDBJ databases">
        <authorList>
            <person name="Han B."/>
            <person name="Lu T."/>
            <person name="Zhao Q."/>
            <person name="Huang X."/>
            <person name="Zhao Y."/>
        </authorList>
    </citation>
    <scope>NUCLEOTIDE SEQUENCE</scope>
</reference>
<organism evidence="4 5">
    <name type="scientific">Miscanthus lutarioriparius</name>
    <dbReference type="NCBI Taxonomy" id="422564"/>
    <lineage>
        <taxon>Eukaryota</taxon>
        <taxon>Viridiplantae</taxon>
        <taxon>Streptophyta</taxon>
        <taxon>Embryophyta</taxon>
        <taxon>Tracheophyta</taxon>
        <taxon>Spermatophyta</taxon>
        <taxon>Magnoliopsida</taxon>
        <taxon>Liliopsida</taxon>
        <taxon>Poales</taxon>
        <taxon>Poaceae</taxon>
        <taxon>PACMAD clade</taxon>
        <taxon>Panicoideae</taxon>
        <taxon>Andropogonodae</taxon>
        <taxon>Andropogoneae</taxon>
        <taxon>Saccharinae</taxon>
        <taxon>Miscanthus</taxon>
    </lineage>
</organism>
<feature type="compositionally biased region" description="Basic and acidic residues" evidence="2">
    <location>
        <begin position="639"/>
        <end position="650"/>
    </location>
</feature>
<dbReference type="InterPro" id="IPR018289">
    <property type="entry name" value="MULE_transposase_dom"/>
</dbReference>
<name>A0A811PK84_9POAL</name>
<dbReference type="InterPro" id="IPR031052">
    <property type="entry name" value="FHY3/FAR1"/>
</dbReference>
<evidence type="ECO:0000256" key="2">
    <source>
        <dbReference type="SAM" id="MobiDB-lite"/>
    </source>
</evidence>